<feature type="chain" id="PRO_5045715811" description="DUF4197 domain-containing protein" evidence="1">
    <location>
        <begin position="19"/>
        <end position="235"/>
    </location>
</feature>
<evidence type="ECO:0008006" key="4">
    <source>
        <dbReference type="Google" id="ProtNLM"/>
    </source>
</evidence>
<dbReference type="InterPro" id="IPR025245">
    <property type="entry name" value="DUF4197"/>
</dbReference>
<dbReference type="EMBL" id="ARXR01000005">
    <property type="protein sequence ID" value="MBF5052251.1"/>
    <property type="molecule type" value="Genomic_DNA"/>
</dbReference>
<dbReference type="PROSITE" id="PS51257">
    <property type="entry name" value="PROKAR_LIPOPROTEIN"/>
    <property type="match status" value="1"/>
</dbReference>
<dbReference type="RefSeq" id="WP_194855285.1">
    <property type="nucleotide sequence ID" value="NZ_ARXR01000005.1"/>
</dbReference>
<sequence length="235" mass="25346">MKRVLLAGAALFTLTACQNMDALAPWIEQGNQAAKAAGYDTDSRLAGAIKETLSISSDRATSKLSSSGAFDLPLPARVESVAGNLERIGLGRYVDQVRDAMNRGAENAAAEAAPVFKNAIQGMTVTDALGIVRGGDTAATDYFRGRTEASLTERYRPIIESSLRETGFYDQYRTLLNAYNRLPMADKPDLNLENYVIDTSLERLYTEIGTQEALIRQDPVSRGSALIGAVFGGQD</sequence>
<gene>
    <name evidence="2" type="ORF">ISO4_00853</name>
</gene>
<organism evidence="2 3">
    <name type="scientific">Alloalcanivorax venustensis ISO4</name>
    <dbReference type="NCBI Taxonomy" id="1177184"/>
    <lineage>
        <taxon>Bacteria</taxon>
        <taxon>Pseudomonadati</taxon>
        <taxon>Pseudomonadota</taxon>
        <taxon>Gammaproteobacteria</taxon>
        <taxon>Oceanospirillales</taxon>
        <taxon>Alcanivoracaceae</taxon>
        <taxon>Alloalcanivorax</taxon>
    </lineage>
</organism>
<evidence type="ECO:0000256" key="1">
    <source>
        <dbReference type="SAM" id="SignalP"/>
    </source>
</evidence>
<evidence type="ECO:0000313" key="3">
    <source>
        <dbReference type="Proteomes" id="UP000644441"/>
    </source>
</evidence>
<feature type="signal peptide" evidence="1">
    <location>
        <begin position="1"/>
        <end position="18"/>
    </location>
</feature>
<name>A0ABS0AFI2_9GAMM</name>
<evidence type="ECO:0000313" key="2">
    <source>
        <dbReference type="EMBL" id="MBF5052251.1"/>
    </source>
</evidence>
<accession>A0ABS0AFI2</accession>
<proteinExistence type="predicted"/>
<comment type="caution">
    <text evidence="2">The sequence shown here is derived from an EMBL/GenBank/DDBJ whole genome shotgun (WGS) entry which is preliminary data.</text>
</comment>
<keyword evidence="3" id="KW-1185">Reference proteome</keyword>
<protein>
    <recommendedName>
        <fullName evidence="4">DUF4197 domain-containing protein</fullName>
    </recommendedName>
</protein>
<keyword evidence="1" id="KW-0732">Signal</keyword>
<dbReference type="Proteomes" id="UP000644441">
    <property type="component" value="Unassembled WGS sequence"/>
</dbReference>
<reference evidence="2 3" key="1">
    <citation type="submission" date="2012-09" db="EMBL/GenBank/DDBJ databases">
        <title>Genome Sequence of alkane-degrading Bacterium Alcanivorax venustensis ISO4.</title>
        <authorList>
            <person name="Lai Q."/>
            <person name="Shao Z."/>
        </authorList>
    </citation>
    <scope>NUCLEOTIDE SEQUENCE [LARGE SCALE GENOMIC DNA]</scope>
    <source>
        <strain evidence="2 3">ISO4</strain>
    </source>
</reference>
<dbReference type="Pfam" id="PF13852">
    <property type="entry name" value="DUF4197"/>
    <property type="match status" value="1"/>
</dbReference>